<evidence type="ECO:0000313" key="1">
    <source>
        <dbReference type="EMBL" id="MBS0122614.1"/>
    </source>
</evidence>
<protein>
    <submittedName>
        <fullName evidence="1">Uncharacterized protein</fullName>
    </submittedName>
</protein>
<evidence type="ECO:0000313" key="2">
    <source>
        <dbReference type="Proteomes" id="UP000681356"/>
    </source>
</evidence>
<sequence length="83" mass="9453">MGQDPSFKLAWRRDCVEVKSFQRRGVAFRKFIHTTNGVEPSNHVLRNAPKTTACLPIDEAGKKPIFLFSHDFEKAGRAVRHAM</sequence>
<proteinExistence type="predicted"/>
<dbReference type="RefSeq" id="WP_212534591.1">
    <property type="nucleotide sequence ID" value="NZ_JAGTUU010000001.1"/>
</dbReference>
<dbReference type="AlphaFoldDB" id="A0A8J8B6F4"/>
<gene>
    <name evidence="1" type="ORF">KB874_00585</name>
</gene>
<keyword evidence="2" id="KW-1185">Reference proteome</keyword>
<comment type="caution">
    <text evidence="1">The sequence shown here is derived from an EMBL/GenBank/DDBJ whole genome shotgun (WGS) entry which is preliminary data.</text>
</comment>
<dbReference type="EMBL" id="JAGTUU010000001">
    <property type="protein sequence ID" value="MBS0122614.1"/>
    <property type="molecule type" value="Genomic_DNA"/>
</dbReference>
<dbReference type="Proteomes" id="UP000681356">
    <property type="component" value="Unassembled WGS sequence"/>
</dbReference>
<accession>A0A8J8B6F4</accession>
<organism evidence="1 2">
    <name type="scientific">Thetidibacter halocola</name>
    <dbReference type="NCBI Taxonomy" id="2827239"/>
    <lineage>
        <taxon>Bacteria</taxon>
        <taxon>Pseudomonadati</taxon>
        <taxon>Pseudomonadota</taxon>
        <taxon>Alphaproteobacteria</taxon>
        <taxon>Rhodobacterales</taxon>
        <taxon>Roseobacteraceae</taxon>
        <taxon>Thetidibacter</taxon>
    </lineage>
</organism>
<name>A0A8J8B6F4_9RHOB</name>
<reference evidence="1" key="1">
    <citation type="submission" date="2021-04" db="EMBL/GenBank/DDBJ databases">
        <authorList>
            <person name="Yoon J."/>
        </authorList>
    </citation>
    <scope>NUCLEOTIDE SEQUENCE</scope>
    <source>
        <strain evidence="1">KMU-90</strain>
    </source>
</reference>